<dbReference type="AlphaFoldDB" id="A0A370G0Y1"/>
<evidence type="ECO:0000313" key="5">
    <source>
        <dbReference type="Proteomes" id="UP000562982"/>
    </source>
</evidence>
<protein>
    <submittedName>
        <fullName evidence="3">Uncharacterized protein</fullName>
    </submittedName>
</protein>
<comment type="caution">
    <text evidence="3">The sequence shown here is derived from an EMBL/GenBank/DDBJ whole genome shotgun (WGS) entry which is preliminary data.</text>
</comment>
<name>A0A370G0Y1_GLULI</name>
<dbReference type="Proteomes" id="UP000254958">
    <property type="component" value="Unassembled WGS sequence"/>
</dbReference>
<evidence type="ECO:0000256" key="1">
    <source>
        <dbReference type="SAM" id="MobiDB-lite"/>
    </source>
</evidence>
<evidence type="ECO:0000313" key="2">
    <source>
        <dbReference type="EMBL" id="MBB2187960.1"/>
    </source>
</evidence>
<dbReference type="EMBL" id="QQAW01000011">
    <property type="protein sequence ID" value="RDI36254.1"/>
    <property type="molecule type" value="Genomic_DNA"/>
</dbReference>
<gene>
    <name evidence="3" type="ORF">C7453_11138</name>
    <name evidence="2" type="ORF">HLH32_16565</name>
</gene>
<accession>A0A370G0Y1</accession>
<dbReference type="EMBL" id="JABEQI010000013">
    <property type="protein sequence ID" value="MBB2187960.1"/>
    <property type="molecule type" value="Genomic_DNA"/>
</dbReference>
<dbReference type="RefSeq" id="WP_114728719.1">
    <property type="nucleotide sequence ID" value="NZ_BJMI01000030.1"/>
</dbReference>
<evidence type="ECO:0000313" key="4">
    <source>
        <dbReference type="Proteomes" id="UP000254958"/>
    </source>
</evidence>
<evidence type="ECO:0000313" key="3">
    <source>
        <dbReference type="EMBL" id="RDI36254.1"/>
    </source>
</evidence>
<reference evidence="3 4" key="1">
    <citation type="submission" date="2018-07" db="EMBL/GenBank/DDBJ databases">
        <title>Genomic Encyclopedia of Type Strains, Phase IV (KMG-IV): sequencing the most valuable type-strain genomes for metagenomic binning, comparative biology and taxonomic classification.</title>
        <authorList>
            <person name="Goeker M."/>
        </authorList>
    </citation>
    <scope>NUCLEOTIDE SEQUENCE [LARGE SCALE GENOMIC DNA]</scope>
    <source>
        <strain evidence="3 4">DSM 5603</strain>
    </source>
</reference>
<reference evidence="2 5" key="2">
    <citation type="submission" date="2020-04" db="EMBL/GenBank/DDBJ databases">
        <title>Description of novel Gluconacetobacter.</title>
        <authorList>
            <person name="Sombolestani A."/>
        </authorList>
    </citation>
    <scope>NUCLEOTIDE SEQUENCE [LARGE SCALE GENOMIC DNA]</scope>
    <source>
        <strain evidence="2 5">LMG 1382</strain>
    </source>
</reference>
<proteinExistence type="predicted"/>
<dbReference type="Proteomes" id="UP000562982">
    <property type="component" value="Unassembled WGS sequence"/>
</dbReference>
<feature type="region of interest" description="Disordered" evidence="1">
    <location>
        <begin position="36"/>
        <end position="77"/>
    </location>
</feature>
<sequence>MRQHKELAEGEMIPGEAQDFGVGKLTGVPRRGACGKADGGILKDHERAAAPAPRPRGGRMGVAPLPDHGPHRVGKGR</sequence>
<keyword evidence="4" id="KW-1185">Reference proteome</keyword>
<organism evidence="3 4">
    <name type="scientific">Gluconacetobacter liquefaciens</name>
    <name type="common">Acetobacter liquefaciens</name>
    <dbReference type="NCBI Taxonomy" id="89584"/>
    <lineage>
        <taxon>Bacteria</taxon>
        <taxon>Pseudomonadati</taxon>
        <taxon>Pseudomonadota</taxon>
        <taxon>Alphaproteobacteria</taxon>
        <taxon>Acetobacterales</taxon>
        <taxon>Acetobacteraceae</taxon>
        <taxon>Gluconacetobacter</taxon>
    </lineage>
</organism>